<sequence length="40" mass="4178">MAVPMPMVVMPMAVVMPVVVVMPMPRPAACVSGGSHGREK</sequence>
<gene>
    <name evidence="1" type="ORF">SAMN05443572_10392</name>
</gene>
<accession>A0ABY1C706</accession>
<evidence type="ECO:0000313" key="1">
    <source>
        <dbReference type="EMBL" id="SET75787.1"/>
    </source>
</evidence>
<protein>
    <submittedName>
        <fullName evidence="1">Uncharacterized protein</fullName>
    </submittedName>
</protein>
<comment type="caution">
    <text evidence="1">The sequence shown here is derived from an EMBL/GenBank/DDBJ whole genome shotgun (WGS) entry which is preliminary data.</text>
</comment>
<proteinExistence type="predicted"/>
<name>A0ABY1C706_MYXFU</name>
<reference evidence="1 2" key="1">
    <citation type="submission" date="2016-10" db="EMBL/GenBank/DDBJ databases">
        <authorList>
            <person name="Varghese N."/>
            <person name="Submissions S."/>
        </authorList>
    </citation>
    <scope>NUCLEOTIDE SEQUENCE [LARGE SCALE GENOMIC DNA]</scope>
    <source>
        <strain evidence="1 2">DSM 16525</strain>
    </source>
</reference>
<organism evidence="1 2">
    <name type="scientific">Myxococcus fulvus</name>
    <dbReference type="NCBI Taxonomy" id="33"/>
    <lineage>
        <taxon>Bacteria</taxon>
        <taxon>Pseudomonadati</taxon>
        <taxon>Myxococcota</taxon>
        <taxon>Myxococcia</taxon>
        <taxon>Myxococcales</taxon>
        <taxon>Cystobacterineae</taxon>
        <taxon>Myxococcaceae</taxon>
        <taxon>Myxococcus</taxon>
    </lineage>
</organism>
<keyword evidence="2" id="KW-1185">Reference proteome</keyword>
<dbReference type="EMBL" id="FOIB01000003">
    <property type="protein sequence ID" value="SET75787.1"/>
    <property type="molecule type" value="Genomic_DNA"/>
</dbReference>
<evidence type="ECO:0000313" key="2">
    <source>
        <dbReference type="Proteomes" id="UP000183760"/>
    </source>
</evidence>
<dbReference type="Proteomes" id="UP000183760">
    <property type="component" value="Unassembled WGS sequence"/>
</dbReference>